<evidence type="ECO:0000256" key="1">
    <source>
        <dbReference type="SAM" id="MobiDB-lite"/>
    </source>
</evidence>
<feature type="compositionally biased region" description="Basic and acidic residues" evidence="1">
    <location>
        <begin position="1"/>
        <end position="14"/>
    </location>
</feature>
<name>A0A645ISM0_9ZZZZ</name>
<accession>A0A645ISM0</accession>
<feature type="compositionally biased region" description="Basic and acidic residues" evidence="1">
    <location>
        <begin position="36"/>
        <end position="46"/>
    </location>
</feature>
<proteinExistence type="predicted"/>
<evidence type="ECO:0008006" key="3">
    <source>
        <dbReference type="Google" id="ProtNLM"/>
    </source>
</evidence>
<evidence type="ECO:0000313" key="2">
    <source>
        <dbReference type="EMBL" id="MPN54116.1"/>
    </source>
</evidence>
<reference evidence="2" key="1">
    <citation type="submission" date="2019-08" db="EMBL/GenBank/DDBJ databases">
        <authorList>
            <person name="Kucharzyk K."/>
            <person name="Murdoch R.W."/>
            <person name="Higgins S."/>
            <person name="Loffler F."/>
        </authorList>
    </citation>
    <scope>NUCLEOTIDE SEQUENCE</scope>
</reference>
<feature type="compositionally biased region" description="Polar residues" evidence="1">
    <location>
        <begin position="17"/>
        <end position="28"/>
    </location>
</feature>
<protein>
    <recommendedName>
        <fullName evidence="3">DUF3787 domain-containing protein</fullName>
    </recommendedName>
</protein>
<dbReference type="AlphaFoldDB" id="A0A645ISM0"/>
<dbReference type="Pfam" id="PF12655">
    <property type="entry name" value="CDIF630_02480-like"/>
    <property type="match status" value="1"/>
</dbReference>
<sequence>MPRNNDKFGSESKRPHNGNTSSNKNSESWSDEDTVDKETNLKTRGNYRVEEAKEWVDNGSRL</sequence>
<organism evidence="2">
    <name type="scientific">bioreactor metagenome</name>
    <dbReference type="NCBI Taxonomy" id="1076179"/>
    <lineage>
        <taxon>unclassified sequences</taxon>
        <taxon>metagenomes</taxon>
        <taxon>ecological metagenomes</taxon>
    </lineage>
</organism>
<feature type="region of interest" description="Disordered" evidence="1">
    <location>
        <begin position="1"/>
        <end position="46"/>
    </location>
</feature>
<dbReference type="EMBL" id="VSSQ01122031">
    <property type="protein sequence ID" value="MPN54116.1"/>
    <property type="molecule type" value="Genomic_DNA"/>
</dbReference>
<comment type="caution">
    <text evidence="2">The sequence shown here is derived from an EMBL/GenBank/DDBJ whole genome shotgun (WGS) entry which is preliminary data.</text>
</comment>
<dbReference type="InterPro" id="IPR024209">
    <property type="entry name" value="CDIF630_02480-like"/>
</dbReference>
<gene>
    <name evidence="2" type="ORF">SDC9_201785</name>
</gene>